<dbReference type="EMBL" id="RBVX01000013">
    <property type="protein sequence ID" value="RSL32725.1"/>
    <property type="molecule type" value="Genomic_DNA"/>
</dbReference>
<dbReference type="AlphaFoldDB" id="A0A3R9RD58"/>
<comment type="caution">
    <text evidence="1">The sequence shown here is derived from an EMBL/GenBank/DDBJ whole genome shotgun (WGS) entry which is preliminary data.</text>
</comment>
<evidence type="ECO:0000313" key="1">
    <source>
        <dbReference type="EMBL" id="RSL32725.1"/>
    </source>
</evidence>
<accession>A0A3R9RD58</accession>
<sequence>MEEKFESFFNQEGPFYPMQVFHMDHWKKAVQGVINEVIRQALKRPAEERTAAFLIDLFKTTWQLNISPSWFRYETSYYLWIVHVSGLLLPFLEQETGFLSGWLQYRKYPNGRDRQSITIPIIQETDRLKLFLFEKKPVILSNTAEAMVLNASYSSAVLPDLLQIDSMEDGRSSIHTLSSTHRRKQDW</sequence>
<evidence type="ECO:0000313" key="2">
    <source>
        <dbReference type="Proteomes" id="UP000275076"/>
    </source>
</evidence>
<reference evidence="1 2" key="1">
    <citation type="submission" date="2018-10" db="EMBL/GenBank/DDBJ databases">
        <title>Draft genome sequence of Bacillus salarius IM0101, isolated from a hypersaline soil in Inner Mongolia, China.</title>
        <authorList>
            <person name="Yamprayoonswat W."/>
            <person name="Boonvisut S."/>
            <person name="Jumpathong W."/>
            <person name="Sittihan S."/>
            <person name="Ruangsuj P."/>
            <person name="Wanthongcharoen S."/>
            <person name="Thongpramul N."/>
            <person name="Pimmason S."/>
            <person name="Yu B."/>
            <person name="Yasawong M."/>
        </authorList>
    </citation>
    <scope>NUCLEOTIDE SEQUENCE [LARGE SCALE GENOMIC DNA]</scope>
    <source>
        <strain evidence="1 2">IM0101</strain>
    </source>
</reference>
<dbReference type="Proteomes" id="UP000275076">
    <property type="component" value="Unassembled WGS sequence"/>
</dbReference>
<keyword evidence="2" id="KW-1185">Reference proteome</keyword>
<gene>
    <name evidence="1" type="ORF">D7Z54_14860</name>
</gene>
<protein>
    <submittedName>
        <fullName evidence="1">Uncharacterized protein</fullName>
    </submittedName>
</protein>
<organism evidence="1 2">
    <name type="scientific">Salibacterium salarium</name>
    <dbReference type="NCBI Taxonomy" id="284579"/>
    <lineage>
        <taxon>Bacteria</taxon>
        <taxon>Bacillati</taxon>
        <taxon>Bacillota</taxon>
        <taxon>Bacilli</taxon>
        <taxon>Bacillales</taxon>
        <taxon>Bacillaceae</taxon>
    </lineage>
</organism>
<proteinExistence type="predicted"/>
<dbReference type="OrthoDB" id="2695569at2"/>
<dbReference type="RefSeq" id="WP_125556645.1">
    <property type="nucleotide sequence ID" value="NZ_RBVX01000013.1"/>
</dbReference>
<name>A0A3R9RD58_9BACI</name>